<feature type="transmembrane region" description="Helical" evidence="10">
    <location>
        <begin position="20"/>
        <end position="42"/>
    </location>
</feature>
<dbReference type="SMART" id="SM01207">
    <property type="entry name" value="G3P_acyltransf"/>
    <property type="match status" value="1"/>
</dbReference>
<comment type="caution">
    <text evidence="11">The sequence shown here is derived from an EMBL/GenBank/DDBJ whole genome shotgun (WGS) entry which is preliminary data.</text>
</comment>
<evidence type="ECO:0000256" key="2">
    <source>
        <dbReference type="ARBA" id="ARBA00022516"/>
    </source>
</evidence>
<protein>
    <submittedName>
        <fullName evidence="11">Uncharacterized protein</fullName>
    </submittedName>
</protein>
<evidence type="ECO:0000256" key="9">
    <source>
        <dbReference type="ARBA" id="ARBA00023264"/>
    </source>
</evidence>
<evidence type="ECO:0000256" key="6">
    <source>
        <dbReference type="ARBA" id="ARBA00023098"/>
    </source>
</evidence>
<gene>
    <name evidence="11" type="ORF">LCGC14_2266530</name>
</gene>
<evidence type="ECO:0000256" key="4">
    <source>
        <dbReference type="ARBA" id="ARBA00022692"/>
    </source>
</evidence>
<evidence type="ECO:0000256" key="10">
    <source>
        <dbReference type="SAM" id="Phobius"/>
    </source>
</evidence>
<accession>A0A0F9FAJ5</accession>
<keyword evidence="9" id="KW-1208">Phospholipid metabolism</keyword>
<keyword evidence="5 10" id="KW-1133">Transmembrane helix</keyword>
<organism evidence="11">
    <name type="scientific">marine sediment metagenome</name>
    <dbReference type="NCBI Taxonomy" id="412755"/>
    <lineage>
        <taxon>unclassified sequences</taxon>
        <taxon>metagenomes</taxon>
        <taxon>ecological metagenomes</taxon>
    </lineage>
</organism>
<feature type="transmembrane region" description="Helical" evidence="10">
    <location>
        <begin position="319"/>
        <end position="340"/>
    </location>
</feature>
<keyword evidence="7 10" id="KW-0472">Membrane</keyword>
<feature type="transmembrane region" description="Helical" evidence="10">
    <location>
        <begin position="352"/>
        <end position="378"/>
    </location>
</feature>
<name>A0A0F9FAJ5_9ZZZZ</name>
<keyword evidence="8" id="KW-0594">Phospholipid biosynthesis</keyword>
<keyword evidence="3" id="KW-0808">Transferase</keyword>
<reference evidence="11" key="1">
    <citation type="journal article" date="2015" name="Nature">
        <title>Complex archaea that bridge the gap between prokaryotes and eukaryotes.</title>
        <authorList>
            <person name="Spang A."/>
            <person name="Saw J.H."/>
            <person name="Jorgensen S.L."/>
            <person name="Zaremba-Niedzwiedzka K."/>
            <person name="Martijn J."/>
            <person name="Lind A.E."/>
            <person name="van Eijk R."/>
            <person name="Schleper C."/>
            <person name="Guy L."/>
            <person name="Ettema T.J."/>
        </authorList>
    </citation>
    <scope>NUCLEOTIDE SEQUENCE</scope>
</reference>
<feature type="transmembrane region" description="Helical" evidence="10">
    <location>
        <begin position="398"/>
        <end position="416"/>
    </location>
</feature>
<evidence type="ECO:0000256" key="7">
    <source>
        <dbReference type="ARBA" id="ARBA00023136"/>
    </source>
</evidence>
<dbReference type="PANTHER" id="PTHR30309:SF0">
    <property type="entry name" value="GLYCEROL-3-PHOSPHATE ACYLTRANSFERASE-RELATED"/>
    <property type="match status" value="1"/>
</dbReference>
<dbReference type="GO" id="GO:0043772">
    <property type="term" value="F:acyl-phosphate glycerol-3-phosphate acyltransferase activity"/>
    <property type="evidence" value="ECO:0007669"/>
    <property type="project" value="InterPro"/>
</dbReference>
<dbReference type="EMBL" id="LAZR01031240">
    <property type="protein sequence ID" value="KKL54325.1"/>
    <property type="molecule type" value="Genomic_DNA"/>
</dbReference>
<feature type="transmembrane region" description="Helical" evidence="10">
    <location>
        <begin position="194"/>
        <end position="212"/>
    </location>
</feature>
<keyword evidence="4 10" id="KW-0812">Transmembrane</keyword>
<dbReference type="GO" id="GO:0005886">
    <property type="term" value="C:plasma membrane"/>
    <property type="evidence" value="ECO:0007669"/>
    <property type="project" value="InterPro"/>
</dbReference>
<feature type="transmembrane region" description="Helical" evidence="10">
    <location>
        <begin position="97"/>
        <end position="117"/>
    </location>
</feature>
<dbReference type="PANTHER" id="PTHR30309">
    <property type="entry name" value="INNER MEMBRANE PROTEIN YGIH"/>
    <property type="match status" value="1"/>
</dbReference>
<keyword evidence="6" id="KW-0443">Lipid metabolism</keyword>
<dbReference type="HAMAP" id="MF_01043">
    <property type="entry name" value="PlsY"/>
    <property type="match status" value="1"/>
</dbReference>
<proteinExistence type="inferred from homology"/>
<dbReference type="InterPro" id="IPR003811">
    <property type="entry name" value="G3P_acylTferase_PlsY"/>
</dbReference>
<keyword evidence="2" id="KW-0444">Lipid biosynthesis</keyword>
<evidence type="ECO:0000256" key="1">
    <source>
        <dbReference type="ARBA" id="ARBA00022475"/>
    </source>
</evidence>
<evidence type="ECO:0000256" key="8">
    <source>
        <dbReference type="ARBA" id="ARBA00023209"/>
    </source>
</evidence>
<feature type="transmembrane region" description="Helical" evidence="10">
    <location>
        <begin position="293"/>
        <end position="313"/>
    </location>
</feature>
<feature type="transmembrane region" description="Helical" evidence="10">
    <location>
        <begin position="228"/>
        <end position="246"/>
    </location>
</feature>
<evidence type="ECO:0000256" key="5">
    <source>
        <dbReference type="ARBA" id="ARBA00022989"/>
    </source>
</evidence>
<dbReference type="GO" id="GO:0008654">
    <property type="term" value="P:phospholipid biosynthetic process"/>
    <property type="evidence" value="ECO:0007669"/>
    <property type="project" value="UniProtKB-KW"/>
</dbReference>
<evidence type="ECO:0000313" key="11">
    <source>
        <dbReference type="EMBL" id="KKL54325.1"/>
    </source>
</evidence>
<feature type="transmembrane region" description="Helical" evidence="10">
    <location>
        <begin position="252"/>
        <end position="272"/>
    </location>
</feature>
<dbReference type="AlphaFoldDB" id="A0A0F9FAJ5"/>
<evidence type="ECO:0000256" key="3">
    <source>
        <dbReference type="ARBA" id="ARBA00022679"/>
    </source>
</evidence>
<feature type="transmembrane region" description="Helical" evidence="10">
    <location>
        <begin position="124"/>
        <end position="141"/>
    </location>
</feature>
<sequence>IVSIIDLYRKECELMDNFELFLSVLSVIIGYLLGAILPSYIFDKLKGIDIREEGTKNAGTANAFRVLGLPYAIPTALYDTVKGLLAMLIAYSLGANLFFMQLSGIAAIIGHIFPFYIKFRGGQGVATATGMLLFYLVNYLFASFLEIFAVILYLIILVAIFIFISKVGTLLPLILFPILGFAVFQIYPGSAYNLFFVLVLIHIASIGLYKMISEKKIVIHDESFKAHWWRVAVRPFAILFILFYSINPKIPTLVLIGSVSLAFILLDLVRFIHKQTNIFLTEKVKSIFKKSEVSKFSSMTIFPIACFISILLFEKEIAITVLTFLIFGDIFGKIFGLAFGKHKIFDKTIEGTLAYIGCVLILGYFFYSFLDIPLILLVIGGIVAPATELFSFGIDDNFTVPIISGATMTVTKLFLLL</sequence>
<feature type="non-terminal residue" evidence="11">
    <location>
        <position position="1"/>
    </location>
</feature>
<dbReference type="Pfam" id="PF02660">
    <property type="entry name" value="G3P_acyltransf"/>
    <property type="match status" value="1"/>
</dbReference>
<dbReference type="PRINTS" id="PR00173">
    <property type="entry name" value="EDTRNSPORT"/>
</dbReference>
<keyword evidence="1" id="KW-1003">Cell membrane</keyword>